<dbReference type="InterPro" id="IPR053158">
    <property type="entry name" value="CapK_Type1_Caps_Biosynth"/>
</dbReference>
<dbReference type="EMBL" id="VLKZ01000003">
    <property type="protein sequence ID" value="TWI58065.1"/>
    <property type="molecule type" value="Genomic_DNA"/>
</dbReference>
<dbReference type="PANTHER" id="PTHR36932:SF1">
    <property type="entry name" value="CAPSULAR POLYSACCHARIDE BIOSYNTHESIS PROTEIN"/>
    <property type="match status" value="1"/>
</dbReference>
<dbReference type="Gene3D" id="3.40.50.12780">
    <property type="entry name" value="N-terminal domain of ligase-like"/>
    <property type="match status" value="1"/>
</dbReference>
<reference evidence="1 2" key="1">
    <citation type="journal article" date="2015" name="Stand. Genomic Sci.">
        <title>Genomic Encyclopedia of Bacterial and Archaeal Type Strains, Phase III: the genomes of soil and plant-associated and newly described type strains.</title>
        <authorList>
            <person name="Whitman W.B."/>
            <person name="Woyke T."/>
            <person name="Klenk H.P."/>
            <person name="Zhou Y."/>
            <person name="Lilburn T.G."/>
            <person name="Beck B.J."/>
            <person name="De Vos P."/>
            <person name="Vandamme P."/>
            <person name="Eisen J.A."/>
            <person name="Garrity G."/>
            <person name="Hugenholtz P."/>
            <person name="Kyrpides N.C."/>
        </authorList>
    </citation>
    <scope>NUCLEOTIDE SEQUENCE [LARGE SCALE GENOMIC DNA]</scope>
    <source>
        <strain evidence="1 2">CGMCC 1.10116</strain>
    </source>
</reference>
<organism evidence="1 2">
    <name type="scientific">Halalkalibacter nanhaiisediminis</name>
    <dbReference type="NCBI Taxonomy" id="688079"/>
    <lineage>
        <taxon>Bacteria</taxon>
        <taxon>Bacillati</taxon>
        <taxon>Bacillota</taxon>
        <taxon>Bacilli</taxon>
        <taxon>Bacillales</taxon>
        <taxon>Bacillaceae</taxon>
        <taxon>Halalkalibacter</taxon>
    </lineage>
</organism>
<dbReference type="Proteomes" id="UP000315711">
    <property type="component" value="Unassembled WGS sequence"/>
</dbReference>
<dbReference type="InterPro" id="IPR012685">
    <property type="entry name" value="CHP02304_F390_synth-rel"/>
</dbReference>
<dbReference type="SUPFAM" id="SSF56801">
    <property type="entry name" value="Acetyl-CoA synthetase-like"/>
    <property type="match status" value="1"/>
</dbReference>
<gene>
    <name evidence="1" type="ORF">IQ10_01396</name>
</gene>
<proteinExistence type="predicted"/>
<evidence type="ECO:0000313" key="1">
    <source>
        <dbReference type="EMBL" id="TWI58065.1"/>
    </source>
</evidence>
<keyword evidence="2" id="KW-1185">Reference proteome</keyword>
<dbReference type="NCBIfam" id="TIGR02304">
    <property type="entry name" value="aden_form_hyp"/>
    <property type="match status" value="1"/>
</dbReference>
<protein>
    <submittedName>
        <fullName evidence="1">Putative adenylate-forming enzyme</fullName>
    </submittedName>
</protein>
<comment type="caution">
    <text evidence="1">The sequence shown here is derived from an EMBL/GenBank/DDBJ whole genome shotgun (WGS) entry which is preliminary data.</text>
</comment>
<name>A0A562QMZ5_9BACI</name>
<accession>A0A562QMZ5</accession>
<dbReference type="InterPro" id="IPR042099">
    <property type="entry name" value="ANL_N_sf"/>
</dbReference>
<sequence length="447" mass="51756">MKINLLYLFLKEYYLARRVNRFKSIEQIKQYQEEKVRLHLSKIVPLSPFYQKRFEQHSFSEWRKLPLMDKSIMMKSFDELNTVGIKKKEAFEVALASEESRDFSPKLEDVTVGLSSGTSGNRGLFLVSQEEQVRWAGNILGKVIPTSLFFGKKQTIAFFLRANSNLYNSVNNPKIAFHFFDLLDEIENHIDRLNRYQPTIVVAPSSKLRILAQAKKEGKLSIQPLKIVSVAEALNAEDKLEIEEVFQQKVHQIYQCTEGFLAYTCPHGTLHVNEDLVIIEKEYLDKQAGKFVPVITDFTRTSQPIIRYRLNDVLTEGETCTCGSHFMTLKQIDGRCDDLFYGKRIKDEGVRILFSDFIRRAIISSSDVSLEYKVKQLTFDHINVELSLPDINERKQVQMTIKGNFEQFFKEMECVLPTISFSTYQAPPRGIKIRRVERCFQIEGGIV</sequence>
<dbReference type="AlphaFoldDB" id="A0A562QMZ5"/>
<evidence type="ECO:0000313" key="2">
    <source>
        <dbReference type="Proteomes" id="UP000315711"/>
    </source>
</evidence>
<dbReference type="PANTHER" id="PTHR36932">
    <property type="entry name" value="CAPSULAR POLYSACCHARIDE BIOSYNTHESIS PROTEIN"/>
    <property type="match status" value="1"/>
</dbReference>